<evidence type="ECO:0000256" key="3">
    <source>
        <dbReference type="ARBA" id="ARBA00023052"/>
    </source>
</evidence>
<dbReference type="AlphaFoldDB" id="A0A5S5DQX3"/>
<organism evidence="5 6">
    <name type="scientific">Sphingobacterium allocomposti</name>
    <dbReference type="NCBI Taxonomy" id="415956"/>
    <lineage>
        <taxon>Bacteria</taxon>
        <taxon>Pseudomonadati</taxon>
        <taxon>Bacteroidota</taxon>
        <taxon>Sphingobacteriia</taxon>
        <taxon>Sphingobacteriales</taxon>
        <taxon>Sphingobacteriaceae</taxon>
        <taxon>Sphingobacterium</taxon>
    </lineage>
</organism>
<dbReference type="SUPFAM" id="SSF52518">
    <property type="entry name" value="Thiamin diphosphate-binding fold (THDP-binding)"/>
    <property type="match status" value="1"/>
</dbReference>
<keyword evidence="3" id="KW-0786">Thiamine pyrophosphate</keyword>
<name>A0A5S5DQX3_9SPHI</name>
<dbReference type="Pfam" id="PF00456">
    <property type="entry name" value="Transketolase_N"/>
    <property type="match status" value="1"/>
</dbReference>
<accession>A0A5S5DQX3</accession>
<gene>
    <name evidence="5" type="ORF">BC792_103179</name>
</gene>
<dbReference type="PANTHER" id="PTHR47514:SF1">
    <property type="entry name" value="TRANSKETOLASE N-TERMINAL SECTION-RELATED"/>
    <property type="match status" value="1"/>
</dbReference>
<proteinExistence type="inferred from homology"/>
<dbReference type="Gene3D" id="3.40.50.970">
    <property type="match status" value="1"/>
</dbReference>
<reference evidence="5 6" key="1">
    <citation type="submission" date="2019-07" db="EMBL/GenBank/DDBJ databases">
        <title>Genomic Encyclopedia of Archaeal and Bacterial Type Strains, Phase II (KMG-II): from individual species to whole genera.</title>
        <authorList>
            <person name="Goeker M."/>
        </authorList>
    </citation>
    <scope>NUCLEOTIDE SEQUENCE [LARGE SCALE GENOMIC DNA]</scope>
    <source>
        <strain evidence="5 6">DSM 18850</strain>
    </source>
</reference>
<evidence type="ECO:0000256" key="1">
    <source>
        <dbReference type="ARBA" id="ARBA00001964"/>
    </source>
</evidence>
<sequence length="294" mass="32547">MLKKLDIYGHVMTRNSIYNLKAIASQVRRDIVRIVHASQSGHLGASLGCIELLVALYFEVMVRHEEFDLEGHGEDLFFLSNGHISPVFYSVLARVGYFPLEERATFREIDPRLQGHATAREGLLGIPAVSGSLGQVFSVAIRAAQIKKLNQDDHLVYVLMGNGELQEGQIWEAALYAPPNQLDNLIAIVDYNDVQIDGATEAALSWGDLHAKWSAFGWKVIEVKRGNNMTLVVEGLHHAKETAKKGVPVVIILNTEMGNDVDFRMGSDNWHGVAPNDEQLTSALAQNMETLGDY</sequence>
<feature type="domain" description="Transketolase N-terminal" evidence="4">
    <location>
        <begin position="22"/>
        <end position="281"/>
    </location>
</feature>
<evidence type="ECO:0000313" key="5">
    <source>
        <dbReference type="EMBL" id="TYP97252.1"/>
    </source>
</evidence>
<dbReference type="InterPro" id="IPR005474">
    <property type="entry name" value="Transketolase_N"/>
</dbReference>
<dbReference type="RefSeq" id="WP_246154828.1">
    <property type="nucleotide sequence ID" value="NZ_VNHX01000003.1"/>
</dbReference>
<dbReference type="EMBL" id="VNHX01000003">
    <property type="protein sequence ID" value="TYP97252.1"/>
    <property type="molecule type" value="Genomic_DNA"/>
</dbReference>
<comment type="caution">
    <text evidence="5">The sequence shown here is derived from an EMBL/GenBank/DDBJ whole genome shotgun (WGS) entry which is preliminary data.</text>
</comment>
<keyword evidence="6" id="KW-1185">Reference proteome</keyword>
<dbReference type="InterPro" id="IPR029061">
    <property type="entry name" value="THDP-binding"/>
</dbReference>
<evidence type="ECO:0000259" key="4">
    <source>
        <dbReference type="Pfam" id="PF00456"/>
    </source>
</evidence>
<evidence type="ECO:0000256" key="2">
    <source>
        <dbReference type="ARBA" id="ARBA00007131"/>
    </source>
</evidence>
<dbReference type="CDD" id="cd02012">
    <property type="entry name" value="TPP_TK"/>
    <property type="match status" value="1"/>
</dbReference>
<protein>
    <submittedName>
        <fullName evidence="5">Transketolase</fullName>
    </submittedName>
</protein>
<dbReference type="Proteomes" id="UP000325105">
    <property type="component" value="Unassembled WGS sequence"/>
</dbReference>
<dbReference type="PANTHER" id="PTHR47514">
    <property type="entry name" value="TRANSKETOLASE N-TERMINAL SECTION-RELATED"/>
    <property type="match status" value="1"/>
</dbReference>
<comment type="cofactor">
    <cofactor evidence="1">
        <name>thiamine diphosphate</name>
        <dbReference type="ChEBI" id="CHEBI:58937"/>
    </cofactor>
</comment>
<comment type="similarity">
    <text evidence="2">Belongs to the transketolase family.</text>
</comment>
<evidence type="ECO:0000313" key="6">
    <source>
        <dbReference type="Proteomes" id="UP000325105"/>
    </source>
</evidence>